<dbReference type="InterPro" id="IPR052939">
    <property type="entry name" value="23S_rRNA_MeTrnsfrase_RlmA"/>
</dbReference>
<dbReference type="EMBL" id="BONF01000026">
    <property type="protein sequence ID" value="GIF83087.1"/>
    <property type="molecule type" value="Genomic_DNA"/>
</dbReference>
<organism evidence="2 3">
    <name type="scientific">Catellatospora bangladeshensis</name>
    <dbReference type="NCBI Taxonomy" id="310355"/>
    <lineage>
        <taxon>Bacteria</taxon>
        <taxon>Bacillati</taxon>
        <taxon>Actinomycetota</taxon>
        <taxon>Actinomycetes</taxon>
        <taxon>Micromonosporales</taxon>
        <taxon>Micromonosporaceae</taxon>
        <taxon>Catellatospora</taxon>
    </lineage>
</organism>
<dbReference type="GO" id="GO:0032259">
    <property type="term" value="P:methylation"/>
    <property type="evidence" value="ECO:0007669"/>
    <property type="project" value="UniProtKB-KW"/>
</dbReference>
<reference evidence="2 3" key="1">
    <citation type="submission" date="2021-01" db="EMBL/GenBank/DDBJ databases">
        <title>Whole genome shotgun sequence of Catellatospora bangladeshensis NBRC 107357.</title>
        <authorList>
            <person name="Komaki H."/>
            <person name="Tamura T."/>
        </authorList>
    </citation>
    <scope>NUCLEOTIDE SEQUENCE [LARGE SCALE GENOMIC DNA]</scope>
    <source>
        <strain evidence="2 3">NBRC 107357</strain>
    </source>
</reference>
<comment type="caution">
    <text evidence="2">The sequence shown here is derived from an EMBL/GenBank/DDBJ whole genome shotgun (WGS) entry which is preliminary data.</text>
</comment>
<dbReference type="PANTHER" id="PTHR43460:SF1">
    <property type="entry name" value="METHYLTRANSFERASE TYPE 11 DOMAIN-CONTAINING PROTEIN"/>
    <property type="match status" value="1"/>
</dbReference>
<dbReference type="SUPFAM" id="SSF53335">
    <property type="entry name" value="S-adenosyl-L-methionine-dependent methyltransferases"/>
    <property type="match status" value="1"/>
</dbReference>
<keyword evidence="2" id="KW-0808">Transferase</keyword>
<evidence type="ECO:0000313" key="2">
    <source>
        <dbReference type="EMBL" id="GIF83087.1"/>
    </source>
</evidence>
<dbReference type="InterPro" id="IPR029063">
    <property type="entry name" value="SAM-dependent_MTases_sf"/>
</dbReference>
<dbReference type="GO" id="GO:0008757">
    <property type="term" value="F:S-adenosylmethionine-dependent methyltransferase activity"/>
    <property type="evidence" value="ECO:0007669"/>
    <property type="project" value="InterPro"/>
</dbReference>
<accession>A0A8J3JDT7</accession>
<sequence length="255" mass="28297">MDDFERLVAEGASVPVDGWDFSWFEGRATEERPPWGYLRLISERMATAHAALDIQTGGGEVLAKIPAAPPVLAATEAWPPNLAIARTNLAPLGGTVEHVAEDAPLPFPDASFDLVVSRHPTVTDWTEIARVLTPGGTFLSQQIGAGTNIELTSFFKGPQEIPEHWLTGYRVARAEAAGLEVRDVREATLRVVFHDVAAVIVFLRKVIWTVDAFSVERYRERLADLHRRIRRDGSFVSHAQRFLIEARKPVTARRS</sequence>
<proteinExistence type="predicted"/>
<dbReference type="RefSeq" id="WP_203749356.1">
    <property type="nucleotide sequence ID" value="NZ_BONF01000026.1"/>
</dbReference>
<dbReference type="Gene3D" id="3.40.50.150">
    <property type="entry name" value="Vaccinia Virus protein VP39"/>
    <property type="match status" value="1"/>
</dbReference>
<dbReference type="CDD" id="cd02440">
    <property type="entry name" value="AdoMet_MTases"/>
    <property type="match status" value="1"/>
</dbReference>
<dbReference type="PANTHER" id="PTHR43460">
    <property type="entry name" value="METHYLTRANSFERASE"/>
    <property type="match status" value="1"/>
</dbReference>
<dbReference type="Pfam" id="PF08241">
    <property type="entry name" value="Methyltransf_11"/>
    <property type="match status" value="1"/>
</dbReference>
<dbReference type="Proteomes" id="UP000601223">
    <property type="component" value="Unassembled WGS sequence"/>
</dbReference>
<dbReference type="AlphaFoldDB" id="A0A8J3JDT7"/>
<evidence type="ECO:0000313" key="3">
    <source>
        <dbReference type="Proteomes" id="UP000601223"/>
    </source>
</evidence>
<keyword evidence="3" id="KW-1185">Reference proteome</keyword>
<name>A0A8J3JDT7_9ACTN</name>
<keyword evidence="2" id="KW-0489">Methyltransferase</keyword>
<feature type="domain" description="Methyltransferase type 11" evidence="1">
    <location>
        <begin position="52"/>
        <end position="139"/>
    </location>
</feature>
<evidence type="ECO:0000259" key="1">
    <source>
        <dbReference type="Pfam" id="PF08241"/>
    </source>
</evidence>
<dbReference type="InterPro" id="IPR013216">
    <property type="entry name" value="Methyltransf_11"/>
</dbReference>
<gene>
    <name evidence="2" type="ORF">Cba03nite_44360</name>
</gene>
<protein>
    <submittedName>
        <fullName evidence="2">Methyltransferase type 11</fullName>
    </submittedName>
</protein>